<dbReference type="EMBL" id="BAAAZR010000004">
    <property type="protein sequence ID" value="GAA3805170.1"/>
    <property type="molecule type" value="Genomic_DNA"/>
</dbReference>
<dbReference type="InterPro" id="IPR004843">
    <property type="entry name" value="Calcineurin-like_PHP"/>
</dbReference>
<protein>
    <submittedName>
        <fullName evidence="4">Phosphodiester glycosidase family protein</fullName>
    </submittedName>
</protein>
<sequence>MRRFARVLAVALVLGVPGLAQAPARATVMASPGPEGPAHAAAAGRPDYQTTVPGVSVEADRADRTIAPGIVLTTFDTFGRDGWTRAHVLNADLSGSGVEAGLVGGRLTETRPLSRSADDQAAVAAVNGDYYDINATNAVIGPEVRAGQLRKATAEARTVAAIGEDGVARLASVLLEGTVTVAGAAHPVAALNSASLPADAVTVFTDQWGPGSRALIPHTGPITELVVDGGTVTAVDDEITTAPVPDGGLVVAGRGTAAARLATVRPGDEVTLDVGLRTDAPAKLRTALGSGEVLVRDGEAIDFPPSTGNDALKPRTAIGWGEGGRRLLLVTVDGSANFSAGLTFDETARLMVRLGAREAFMLDGGGSSDIVARVPGDGRVSVVNTPSDGGERPIPSGVGLFAAKGSGTLKGIAVRTSADRVFPGLTLDVSAAGYDETYAPVSLDGGRVRWDAGRLGEVRDGVLRAGRPGRGTLAARSGRARGEAGLRVLGALTTARFGVASLTLETGESTVVRVTGYDADGFGAPVAARDLRLAYDSSVVAVRAQDDGSLKVAGLEVPGGTGTLLTATVRGKVARLPVTVGLTRRSLAEFEADQEWGVSTARATASVAVVSAADRPGAPAGGRALALTYDFTGTSGTSAAYAVARPSPLTLPHGTRRLGVWAYGDGKKHWLRATLRSQGTTNVPFSFATVVDWTGWKWVEGALPAGFSEPITLNNLYLVETSNLAKDAGEVRFDALTALVGQEVAVDADLTPDPFVLRQRDVGDDRWRFAVMSDLHVSGSLGPASFPAQQAAAALRQAVAAKPDFIVINGDFVDSNAPADFAFAEQLLAANVPAGIPVHWTPGNHESGATATGTLDGFLATGRPAHQVFDHKGTRFILLNTTLGGLRASDWSQVPDLRRELDRAAGDRSVRSVVVAFHHPLHDPSGAAGSQFSDPLEAGLIERWLAAFRESAGKPVALFTGHAHTASVTRADGVLEVTTPSVGKTPYSSPDKGGFFGWMLVGVDPRPGEVEAGLPDPATRDWLTARVNPLFDKLSLSVPGTLAVGQRAEVSATGTTTAFGLTFPLRYPAGVTWSGDRALAVAGSPEEVASASRRRGVVAVLDLTDGTLIGVRPGQATLTVSSGDRSASATVTVSSGDRSALGTVTVSSGDRSALATAATARPPRP</sequence>
<dbReference type="PANTHER" id="PTHR40446">
    <property type="entry name" value="N-ACETYLGLUCOSAMINE-1-PHOSPHODIESTER ALPHA-N-ACETYLGLUCOSAMINIDASE"/>
    <property type="match status" value="1"/>
</dbReference>
<organism evidence="4 5">
    <name type="scientific">Sphaerisporangium flaviroseum</name>
    <dbReference type="NCBI Taxonomy" id="509199"/>
    <lineage>
        <taxon>Bacteria</taxon>
        <taxon>Bacillati</taxon>
        <taxon>Actinomycetota</taxon>
        <taxon>Actinomycetes</taxon>
        <taxon>Streptosporangiales</taxon>
        <taxon>Streptosporangiaceae</taxon>
        <taxon>Sphaerisporangium</taxon>
    </lineage>
</organism>
<dbReference type="Gene3D" id="3.60.21.10">
    <property type="match status" value="1"/>
</dbReference>
<dbReference type="SUPFAM" id="SSF56300">
    <property type="entry name" value="Metallo-dependent phosphatases"/>
    <property type="match status" value="1"/>
</dbReference>
<feature type="domain" description="Calcineurin-like phosphoesterase" evidence="2">
    <location>
        <begin position="768"/>
        <end position="965"/>
    </location>
</feature>
<comment type="caution">
    <text evidence="4">The sequence shown here is derived from an EMBL/GenBank/DDBJ whole genome shotgun (WGS) entry which is preliminary data.</text>
</comment>
<proteinExistence type="predicted"/>
<feature type="chain" id="PRO_5046182349" evidence="1">
    <location>
        <begin position="23"/>
        <end position="1165"/>
    </location>
</feature>
<evidence type="ECO:0000259" key="2">
    <source>
        <dbReference type="Pfam" id="PF00149"/>
    </source>
</evidence>
<dbReference type="RefSeq" id="WP_344938393.1">
    <property type="nucleotide sequence ID" value="NZ_BAAAZR010000004.1"/>
</dbReference>
<evidence type="ECO:0000313" key="5">
    <source>
        <dbReference type="Proteomes" id="UP001500888"/>
    </source>
</evidence>
<accession>A0ABP7HVA6</accession>
<dbReference type="PANTHER" id="PTHR40446:SF2">
    <property type="entry name" value="N-ACETYLGLUCOSAMINE-1-PHOSPHODIESTER ALPHA-N-ACETYLGLUCOSAMINIDASE"/>
    <property type="match status" value="1"/>
</dbReference>
<keyword evidence="4" id="KW-0378">Hydrolase</keyword>
<feature type="signal peptide" evidence="1">
    <location>
        <begin position="1"/>
        <end position="22"/>
    </location>
</feature>
<gene>
    <name evidence="4" type="ORF">GCM10022226_26370</name>
</gene>
<dbReference type="InterPro" id="IPR029052">
    <property type="entry name" value="Metallo-depent_PP-like"/>
</dbReference>
<dbReference type="Pfam" id="PF09992">
    <property type="entry name" value="NAGPA"/>
    <property type="match status" value="1"/>
</dbReference>
<feature type="domain" description="Phosphodiester glycosidase" evidence="3">
    <location>
        <begin position="224"/>
        <end position="401"/>
    </location>
</feature>
<evidence type="ECO:0000256" key="1">
    <source>
        <dbReference type="SAM" id="SignalP"/>
    </source>
</evidence>
<keyword evidence="1" id="KW-0732">Signal</keyword>
<dbReference type="GO" id="GO:0016798">
    <property type="term" value="F:hydrolase activity, acting on glycosyl bonds"/>
    <property type="evidence" value="ECO:0007669"/>
    <property type="project" value="UniProtKB-KW"/>
</dbReference>
<keyword evidence="4" id="KW-0326">Glycosidase</keyword>
<name>A0ABP7HVA6_9ACTN</name>
<dbReference type="InterPro" id="IPR018711">
    <property type="entry name" value="NAGPA"/>
</dbReference>
<evidence type="ECO:0000259" key="3">
    <source>
        <dbReference type="Pfam" id="PF09992"/>
    </source>
</evidence>
<evidence type="ECO:0000313" key="4">
    <source>
        <dbReference type="EMBL" id="GAA3805170.1"/>
    </source>
</evidence>
<dbReference type="Proteomes" id="UP001500888">
    <property type="component" value="Unassembled WGS sequence"/>
</dbReference>
<reference evidence="5" key="1">
    <citation type="journal article" date="2019" name="Int. J. Syst. Evol. Microbiol.">
        <title>The Global Catalogue of Microorganisms (GCM) 10K type strain sequencing project: providing services to taxonomists for standard genome sequencing and annotation.</title>
        <authorList>
            <consortium name="The Broad Institute Genomics Platform"/>
            <consortium name="The Broad Institute Genome Sequencing Center for Infectious Disease"/>
            <person name="Wu L."/>
            <person name="Ma J."/>
        </authorList>
    </citation>
    <scope>NUCLEOTIDE SEQUENCE [LARGE SCALE GENOMIC DNA]</scope>
    <source>
        <strain evidence="5">JCM 16908</strain>
    </source>
</reference>
<dbReference type="Pfam" id="PF00149">
    <property type="entry name" value="Metallophos"/>
    <property type="match status" value="1"/>
</dbReference>
<keyword evidence="5" id="KW-1185">Reference proteome</keyword>